<proteinExistence type="predicted"/>
<reference evidence="2 3" key="1">
    <citation type="submission" date="2024-01" db="EMBL/GenBank/DDBJ databases">
        <title>A draft genome for the cacao thread blight pathogen Marasmiellus scandens.</title>
        <authorList>
            <person name="Baruah I.K."/>
            <person name="Leung J."/>
            <person name="Bukari Y."/>
            <person name="Amoako-Attah I."/>
            <person name="Meinhardt L.W."/>
            <person name="Bailey B.A."/>
            <person name="Cohen S.P."/>
        </authorList>
    </citation>
    <scope>NUCLEOTIDE SEQUENCE [LARGE SCALE GENOMIC DNA]</scope>
    <source>
        <strain evidence="2 3">GH-19</strain>
    </source>
</reference>
<name>A0ABR1JGB7_9AGAR</name>
<accession>A0ABR1JGB7</accession>
<evidence type="ECO:0000313" key="2">
    <source>
        <dbReference type="EMBL" id="KAK7460907.1"/>
    </source>
</evidence>
<sequence>MSYSTYNYNSSYSASSSLFILTPASSPRETHETYEQLWQVLRPSTQQNRGDASPQKKRSASGLKKLFGKGF</sequence>
<protein>
    <submittedName>
        <fullName evidence="2">Uncharacterized protein</fullName>
    </submittedName>
</protein>
<gene>
    <name evidence="2" type="ORF">VKT23_008835</name>
</gene>
<feature type="region of interest" description="Disordered" evidence="1">
    <location>
        <begin position="42"/>
        <end position="71"/>
    </location>
</feature>
<evidence type="ECO:0000313" key="3">
    <source>
        <dbReference type="Proteomes" id="UP001498398"/>
    </source>
</evidence>
<keyword evidence="3" id="KW-1185">Reference proteome</keyword>
<comment type="caution">
    <text evidence="2">The sequence shown here is derived from an EMBL/GenBank/DDBJ whole genome shotgun (WGS) entry which is preliminary data.</text>
</comment>
<dbReference type="Proteomes" id="UP001498398">
    <property type="component" value="Unassembled WGS sequence"/>
</dbReference>
<organism evidence="2 3">
    <name type="scientific">Marasmiellus scandens</name>
    <dbReference type="NCBI Taxonomy" id="2682957"/>
    <lineage>
        <taxon>Eukaryota</taxon>
        <taxon>Fungi</taxon>
        <taxon>Dikarya</taxon>
        <taxon>Basidiomycota</taxon>
        <taxon>Agaricomycotina</taxon>
        <taxon>Agaricomycetes</taxon>
        <taxon>Agaricomycetidae</taxon>
        <taxon>Agaricales</taxon>
        <taxon>Marasmiineae</taxon>
        <taxon>Omphalotaceae</taxon>
        <taxon>Marasmiellus</taxon>
    </lineage>
</organism>
<dbReference type="EMBL" id="JBANRG010000014">
    <property type="protein sequence ID" value="KAK7460907.1"/>
    <property type="molecule type" value="Genomic_DNA"/>
</dbReference>
<evidence type="ECO:0000256" key="1">
    <source>
        <dbReference type="SAM" id="MobiDB-lite"/>
    </source>
</evidence>